<dbReference type="InterPro" id="IPR016130">
    <property type="entry name" value="Tyr_Pase_AS"/>
</dbReference>
<feature type="domain" description="Tyrosine specific protein phosphatases" evidence="2">
    <location>
        <begin position="127"/>
        <end position="163"/>
    </location>
</feature>
<dbReference type="InterPro" id="IPR026893">
    <property type="entry name" value="Tyr/Ser_Pase_IphP-type"/>
</dbReference>
<dbReference type="EMBL" id="JADMLG010000029">
    <property type="protein sequence ID" value="MBH0781790.1"/>
    <property type="molecule type" value="Genomic_DNA"/>
</dbReference>
<dbReference type="Pfam" id="PF13350">
    <property type="entry name" value="Y_phosphatase3"/>
    <property type="match status" value="1"/>
</dbReference>
<keyword evidence="4" id="KW-1185">Reference proteome</keyword>
<comment type="similarity">
    <text evidence="1">Belongs to the protein-tyrosine phosphatase family.</text>
</comment>
<dbReference type="GO" id="GO:0004721">
    <property type="term" value="F:phosphoprotein phosphatase activity"/>
    <property type="evidence" value="ECO:0007669"/>
    <property type="project" value="InterPro"/>
</dbReference>
<organism evidence="3 4">
    <name type="scientific">Nocardia bovistercoris</name>
    <dbReference type="NCBI Taxonomy" id="2785916"/>
    <lineage>
        <taxon>Bacteria</taxon>
        <taxon>Bacillati</taxon>
        <taxon>Actinomycetota</taxon>
        <taxon>Actinomycetes</taxon>
        <taxon>Mycobacteriales</taxon>
        <taxon>Nocardiaceae</taxon>
        <taxon>Nocardia</taxon>
    </lineage>
</organism>
<dbReference type="InterPro" id="IPR029021">
    <property type="entry name" value="Prot-tyrosine_phosphatase-like"/>
</dbReference>
<sequence>MAEDGMALADRALPLRGAVNARDLGGLRTEDGRRVRAMRVLRSDGPNELDGDDVTYLLEHCLLRMVLDLRAPGEIDTDGRGGLADRVALYQNTHIFGADRIRLDLARVAPTGGLLDRYIGYLEHSAHNIVAALDLLASADNLPALVHCAAGKDRTGVVVAILLGVLGVREDDIVADYAATGPNVEALLARARRAATARAAGIDIAEIPAWVFAADAATMRGLLAHLSKEFGGPAAWATRAGLEDATRRRLVDTLLEPAR</sequence>
<reference evidence="3" key="1">
    <citation type="submission" date="2020-11" db="EMBL/GenBank/DDBJ databases">
        <title>Nocardia NEAU-351.nov., a novel actinomycete isolated from the cow dung.</title>
        <authorList>
            <person name="Zhang X."/>
        </authorList>
    </citation>
    <scope>NUCLEOTIDE SEQUENCE</scope>
    <source>
        <strain evidence="3">NEAU-351</strain>
    </source>
</reference>
<dbReference type="PANTHER" id="PTHR31126">
    <property type="entry name" value="TYROSINE-PROTEIN PHOSPHATASE"/>
    <property type="match status" value="1"/>
</dbReference>
<dbReference type="InterPro" id="IPR000387">
    <property type="entry name" value="Tyr_Pase_dom"/>
</dbReference>
<dbReference type="PROSITE" id="PS50056">
    <property type="entry name" value="TYR_PHOSPHATASE_2"/>
    <property type="match status" value="1"/>
</dbReference>
<evidence type="ECO:0000313" key="4">
    <source>
        <dbReference type="Proteomes" id="UP000655751"/>
    </source>
</evidence>
<dbReference type="PROSITE" id="PS00383">
    <property type="entry name" value="TYR_PHOSPHATASE_1"/>
    <property type="match status" value="1"/>
</dbReference>
<protein>
    <submittedName>
        <fullName evidence="3">Tyrosine-protein phosphatase</fullName>
    </submittedName>
</protein>
<evidence type="ECO:0000313" key="3">
    <source>
        <dbReference type="EMBL" id="MBH0781790.1"/>
    </source>
</evidence>
<gene>
    <name evidence="3" type="ORF">IT779_36500</name>
</gene>
<dbReference type="PANTHER" id="PTHR31126:SF1">
    <property type="entry name" value="TYROSINE SPECIFIC PROTEIN PHOSPHATASES DOMAIN-CONTAINING PROTEIN"/>
    <property type="match status" value="1"/>
</dbReference>
<dbReference type="SUPFAM" id="SSF52799">
    <property type="entry name" value="(Phosphotyrosine protein) phosphatases II"/>
    <property type="match status" value="1"/>
</dbReference>
<proteinExistence type="inferred from homology"/>
<dbReference type="Proteomes" id="UP000655751">
    <property type="component" value="Unassembled WGS sequence"/>
</dbReference>
<comment type="caution">
    <text evidence="3">The sequence shown here is derived from an EMBL/GenBank/DDBJ whole genome shotgun (WGS) entry which is preliminary data.</text>
</comment>
<name>A0A931N4I6_9NOCA</name>
<dbReference type="RefSeq" id="WP_196154065.1">
    <property type="nucleotide sequence ID" value="NZ_JADMLG010000029.1"/>
</dbReference>
<evidence type="ECO:0000256" key="1">
    <source>
        <dbReference type="ARBA" id="ARBA00009580"/>
    </source>
</evidence>
<dbReference type="AlphaFoldDB" id="A0A931N4I6"/>
<dbReference type="Gene3D" id="3.90.190.10">
    <property type="entry name" value="Protein tyrosine phosphatase superfamily"/>
    <property type="match status" value="1"/>
</dbReference>
<evidence type="ECO:0000259" key="2">
    <source>
        <dbReference type="PROSITE" id="PS50056"/>
    </source>
</evidence>
<accession>A0A931N4I6</accession>